<reference evidence="1 2" key="1">
    <citation type="submission" date="2017-09" db="EMBL/GenBank/DDBJ databases">
        <title>Bacterial strain isolated from the female urinary microbiota.</title>
        <authorList>
            <person name="Thomas-White K."/>
            <person name="Kumar N."/>
            <person name="Forster S."/>
            <person name="Putonti C."/>
            <person name="Lawley T."/>
            <person name="Wolfe A.J."/>
        </authorList>
    </citation>
    <scope>NUCLEOTIDE SEQUENCE [LARGE SCALE GENOMIC DNA]</scope>
    <source>
        <strain evidence="1 2">UMB0818</strain>
    </source>
</reference>
<dbReference type="EMBL" id="PNGI01000008">
    <property type="protein sequence ID" value="PMC10521.1"/>
    <property type="molecule type" value="Genomic_DNA"/>
</dbReference>
<organism evidence="1 2">
    <name type="scientific">Hoylesella timonensis</name>
    <dbReference type="NCBI Taxonomy" id="386414"/>
    <lineage>
        <taxon>Bacteria</taxon>
        <taxon>Pseudomonadati</taxon>
        <taxon>Bacteroidota</taxon>
        <taxon>Bacteroidia</taxon>
        <taxon>Bacteroidales</taxon>
        <taxon>Prevotellaceae</taxon>
        <taxon>Hoylesella</taxon>
    </lineage>
</organism>
<protein>
    <submittedName>
        <fullName evidence="1">Uncharacterized protein</fullName>
    </submittedName>
</protein>
<gene>
    <name evidence="1" type="ORF">CJ232_05100</name>
</gene>
<proteinExistence type="predicted"/>
<evidence type="ECO:0000313" key="2">
    <source>
        <dbReference type="Proteomes" id="UP000235661"/>
    </source>
</evidence>
<evidence type="ECO:0000313" key="1">
    <source>
        <dbReference type="EMBL" id="PMC10521.1"/>
    </source>
</evidence>
<name>A0A2N6Q688_9BACT</name>
<accession>A0A2N6Q688</accession>
<sequence>MPEFAKAKFLLCNDSASRNQRKFTYFGEAQPILCKDSASRNQKKFTYFGEAQPILCKFTVICEDIQINKKLFTDVFLPVSLICINKTG</sequence>
<comment type="caution">
    <text evidence="1">The sequence shown here is derived from an EMBL/GenBank/DDBJ whole genome shotgun (WGS) entry which is preliminary data.</text>
</comment>
<dbReference type="AlphaFoldDB" id="A0A2N6Q688"/>
<dbReference type="Proteomes" id="UP000235661">
    <property type="component" value="Unassembled WGS sequence"/>
</dbReference>